<feature type="region of interest" description="Disordered" evidence="1">
    <location>
        <begin position="1"/>
        <end position="40"/>
    </location>
</feature>
<evidence type="ECO:0000313" key="2">
    <source>
        <dbReference type="EMBL" id="GMF32873.1"/>
    </source>
</evidence>
<evidence type="ECO:0000256" key="1">
    <source>
        <dbReference type="SAM" id="MobiDB-lite"/>
    </source>
</evidence>
<dbReference type="EMBL" id="BSXT01000712">
    <property type="protein sequence ID" value="GMF32873.1"/>
    <property type="molecule type" value="Genomic_DNA"/>
</dbReference>
<keyword evidence="3" id="KW-1185">Reference proteome</keyword>
<dbReference type="Proteomes" id="UP001165121">
    <property type="component" value="Unassembled WGS sequence"/>
</dbReference>
<evidence type="ECO:0000313" key="3">
    <source>
        <dbReference type="Proteomes" id="UP001165121"/>
    </source>
</evidence>
<sequence length="112" mass="12147">MEEASQLQPSAGRRRSDPSPFPSSPVDSGHRLSGDEHNGFMPQELYLDKVNVFNTAVIEETETVEPRDTGRCEPDVIGRLPLAVPGRRAMPSAVSFEIDLGDRSSILGVIGV</sequence>
<proteinExistence type="predicted"/>
<reference evidence="2" key="1">
    <citation type="submission" date="2023-04" db="EMBL/GenBank/DDBJ databases">
        <title>Phytophthora fragariaefolia NBRC 109709.</title>
        <authorList>
            <person name="Ichikawa N."/>
            <person name="Sato H."/>
            <person name="Tonouchi N."/>
        </authorList>
    </citation>
    <scope>NUCLEOTIDE SEQUENCE</scope>
    <source>
        <strain evidence="2">NBRC 109709</strain>
    </source>
</reference>
<gene>
    <name evidence="2" type="ORF">Pfra01_000796200</name>
</gene>
<feature type="compositionally biased region" description="Basic and acidic residues" evidence="1">
    <location>
        <begin position="28"/>
        <end position="38"/>
    </location>
</feature>
<protein>
    <submittedName>
        <fullName evidence="2">Unnamed protein product</fullName>
    </submittedName>
</protein>
<dbReference type="AlphaFoldDB" id="A0A9W6X790"/>
<comment type="caution">
    <text evidence="2">The sequence shown here is derived from an EMBL/GenBank/DDBJ whole genome shotgun (WGS) entry which is preliminary data.</text>
</comment>
<organism evidence="2 3">
    <name type="scientific">Phytophthora fragariaefolia</name>
    <dbReference type="NCBI Taxonomy" id="1490495"/>
    <lineage>
        <taxon>Eukaryota</taxon>
        <taxon>Sar</taxon>
        <taxon>Stramenopiles</taxon>
        <taxon>Oomycota</taxon>
        <taxon>Peronosporomycetes</taxon>
        <taxon>Peronosporales</taxon>
        <taxon>Peronosporaceae</taxon>
        <taxon>Phytophthora</taxon>
    </lineage>
</organism>
<name>A0A9W6X790_9STRA</name>
<accession>A0A9W6X790</accession>